<dbReference type="GO" id="GO:0007156">
    <property type="term" value="P:homophilic cell adhesion via plasma membrane adhesion molecules"/>
    <property type="evidence" value="ECO:0007669"/>
    <property type="project" value="InterPro"/>
</dbReference>
<gene>
    <name evidence="2" type="ORF">PFRI_10030</name>
</gene>
<dbReference type="InterPro" id="IPR019821">
    <property type="entry name" value="Kinesin_motor_CS"/>
</dbReference>
<dbReference type="GO" id="GO:0016020">
    <property type="term" value="C:membrane"/>
    <property type="evidence" value="ECO:0007669"/>
    <property type="project" value="InterPro"/>
</dbReference>
<dbReference type="AlphaFoldDB" id="A0A1L9NZZ3"/>
<dbReference type="GO" id="GO:0005509">
    <property type="term" value="F:calcium ion binding"/>
    <property type="evidence" value="ECO:0007669"/>
    <property type="project" value="InterPro"/>
</dbReference>
<dbReference type="GO" id="GO:0005524">
    <property type="term" value="F:ATP binding"/>
    <property type="evidence" value="ECO:0007669"/>
    <property type="project" value="InterPro"/>
</dbReference>
<dbReference type="Proteomes" id="UP000184514">
    <property type="component" value="Unassembled WGS sequence"/>
</dbReference>
<dbReference type="InterPro" id="IPR010221">
    <property type="entry name" value="VCBS_dom"/>
</dbReference>
<name>A0A1L9NZZ3_9RHOB</name>
<dbReference type="STRING" id="696762.PFRI_10030"/>
<dbReference type="NCBIfam" id="TIGR01965">
    <property type="entry name" value="VCBS_repeat"/>
    <property type="match status" value="1"/>
</dbReference>
<reference evidence="2 3" key="1">
    <citation type="submission" date="2016-10" db="EMBL/GenBank/DDBJ databases">
        <title>Genome sequence of Planktotalea frisia SH6-1.</title>
        <authorList>
            <person name="Poehlein A."/>
            <person name="Bakenhus I."/>
            <person name="Voget S."/>
            <person name="Brinkhoff T."/>
            <person name="Simon M."/>
        </authorList>
    </citation>
    <scope>NUCLEOTIDE SEQUENCE [LARGE SCALE GENOMIC DNA]</scope>
    <source>
        <strain evidence="2 3">SH6-1</strain>
    </source>
</reference>
<protein>
    <recommendedName>
        <fullName evidence="1">Cadherin domain-containing protein</fullName>
    </recommendedName>
</protein>
<dbReference type="Gene3D" id="2.60.40.60">
    <property type="entry name" value="Cadherins"/>
    <property type="match status" value="1"/>
</dbReference>
<dbReference type="GO" id="GO:0007018">
    <property type="term" value="P:microtubule-based movement"/>
    <property type="evidence" value="ECO:0007669"/>
    <property type="project" value="InterPro"/>
</dbReference>
<dbReference type="EMBL" id="MLCB01000087">
    <property type="protein sequence ID" value="OJI94763.1"/>
    <property type="molecule type" value="Genomic_DNA"/>
</dbReference>
<dbReference type="InterPro" id="IPR013783">
    <property type="entry name" value="Ig-like_fold"/>
</dbReference>
<dbReference type="PROSITE" id="PS50268">
    <property type="entry name" value="CADHERIN_2"/>
    <property type="match status" value="1"/>
</dbReference>
<proteinExistence type="predicted"/>
<dbReference type="InterPro" id="IPR002126">
    <property type="entry name" value="Cadherin-like_dom"/>
</dbReference>
<feature type="domain" description="Cadherin" evidence="1">
    <location>
        <begin position="108"/>
        <end position="205"/>
    </location>
</feature>
<evidence type="ECO:0000313" key="3">
    <source>
        <dbReference type="Proteomes" id="UP000184514"/>
    </source>
</evidence>
<evidence type="ECO:0000259" key="1">
    <source>
        <dbReference type="PROSITE" id="PS50268"/>
    </source>
</evidence>
<accession>A0A1L9NZZ3</accession>
<keyword evidence="3" id="KW-1185">Reference proteome</keyword>
<dbReference type="Gene3D" id="2.60.40.10">
    <property type="entry name" value="Immunoglobulins"/>
    <property type="match status" value="1"/>
</dbReference>
<dbReference type="PROSITE" id="PS00411">
    <property type="entry name" value="KINESIN_MOTOR_1"/>
    <property type="match status" value="1"/>
</dbReference>
<evidence type="ECO:0000313" key="2">
    <source>
        <dbReference type="EMBL" id="OJI94763.1"/>
    </source>
</evidence>
<sequence length="960" mass="99568">MTEDASTPTISGSLVGADPDDDILTYVVPNAAAEDGSFSVAGTYGTLVLNASTGAYTYTLDNSAAAVQALGASSSETETFSVQVMDGSSTTAAQPLSFTIKGANDAPEAISLSSTVVGNNEIGPVVGELGSTDVDGLEVSYTLSGTDEAVFELDGSSLKFKDSVTVDTSIKATYNVIVTATDSEAGAISKSFEITVSDVDSRPFIREFKTSTKDGSYNQSSSDIVITAVMSENVSKNSTFNANLNNNVELTFNYVENSGNMLTATYAISEGDDIDDLAIISYDKGSVTDLSDLRMSSSSKEFVLGEIDIDTIAPTATVSQATAAKFTIGDDGSGTLVITGANFSSIAAVDSSVKSILDWSKVTWDVNGTGSGGGADLTFSSDNIASAVLTDTETITVKLTNETIATLQGRASFGGTTEGGEVSDTLDIAAGFLRDVAGNQASQAAISVTIVPTDVTPGAIDATELVPTNHTVSGEQTFLNISSQGVGDSLRLALDFDSDLLLDSSMLVTFNNGGTATLSRDESEASRLVGSYTVSSLDDDEAALAIQSITLNDTRDIYGNVISNADVIAALDEKLAQVTVDTTAPTATVSQATAAKFTIGDDGSGTLVITGANFSSIAAVDSSVKSILDWSKVTWDVNGTGSGGGADLTFSSDNIASAVLTDTETITVKLTNETIATLQGRASFGGTTEGGEVSDTLDIAAGFLRDVAGNQASQAAISVTIVPTDVTPGAIDATELVPTNHTVSGEQTFLNISSQGVGDSLRLALDFDSDLLLDSSMLVTFNNGGTATLSRDESEASRLVGSYTVSSLDDDEAALAIQSITLNDTRDIYGNVISNADVIAALDEKLAQVTVDTTAPNVVALRYTETGDNAGLLEFIFNEKLSNEDTVGEHLISLSYTALKYESLVTEKTQIYKFNNLLEGSDFANAERTALDIGKLSLIDLAGNEFTYDDETSVFELIIL</sequence>
<comment type="caution">
    <text evidence="2">The sequence shown here is derived from an EMBL/GenBank/DDBJ whole genome shotgun (WGS) entry which is preliminary data.</text>
</comment>
<dbReference type="GO" id="GO:0003777">
    <property type="term" value="F:microtubule motor activity"/>
    <property type="evidence" value="ECO:0007669"/>
    <property type="project" value="InterPro"/>
</dbReference>
<organism evidence="2 3">
    <name type="scientific">Planktotalea frisia</name>
    <dbReference type="NCBI Taxonomy" id="696762"/>
    <lineage>
        <taxon>Bacteria</taxon>
        <taxon>Pseudomonadati</taxon>
        <taxon>Pseudomonadota</taxon>
        <taxon>Alphaproteobacteria</taxon>
        <taxon>Rhodobacterales</taxon>
        <taxon>Paracoccaceae</taxon>
        <taxon>Planktotalea</taxon>
    </lineage>
</organism>